<dbReference type="EMBL" id="PDEQ01000002">
    <property type="protein sequence ID" value="PEN14228.1"/>
    <property type="molecule type" value="Genomic_DNA"/>
</dbReference>
<comment type="caution">
    <text evidence="3">The sequence shown here is derived from an EMBL/GenBank/DDBJ whole genome shotgun (WGS) entry which is preliminary data.</text>
</comment>
<feature type="region of interest" description="Disordered" evidence="1">
    <location>
        <begin position="71"/>
        <end position="97"/>
    </location>
</feature>
<gene>
    <name evidence="3" type="ORF">CRI94_04095</name>
</gene>
<evidence type="ECO:0000313" key="4">
    <source>
        <dbReference type="Proteomes" id="UP000220102"/>
    </source>
</evidence>
<sequence>MTSLPLALVVTFSYTERWGLSENGVFTASYPQSEKIYHVLSLRLMDIPILVPLLVAGCIFGPLFLSLREVRDSSGPSPGGGASPKPSPDSPTPLWGDAHTVDIDAIDIQPTVPDADENVTAA</sequence>
<feature type="transmembrane region" description="Helical" evidence="2">
    <location>
        <begin position="47"/>
        <end position="67"/>
    </location>
</feature>
<name>A0A2A8D0P7_9BACT</name>
<evidence type="ECO:0000313" key="3">
    <source>
        <dbReference type="EMBL" id="PEN14228.1"/>
    </source>
</evidence>
<protein>
    <submittedName>
        <fullName evidence="3">Uncharacterized protein</fullName>
    </submittedName>
</protein>
<reference evidence="3 4" key="1">
    <citation type="submission" date="2017-10" db="EMBL/GenBank/DDBJ databases">
        <title>Draft genome of Longibacter Salinarum.</title>
        <authorList>
            <person name="Goh K.M."/>
            <person name="Shamsir M.S."/>
            <person name="Lim S.W."/>
        </authorList>
    </citation>
    <scope>NUCLEOTIDE SEQUENCE [LARGE SCALE GENOMIC DNA]</scope>
    <source>
        <strain evidence="3 4">KCTC 52045</strain>
    </source>
</reference>
<keyword evidence="2" id="KW-1133">Transmembrane helix</keyword>
<evidence type="ECO:0000256" key="2">
    <source>
        <dbReference type="SAM" id="Phobius"/>
    </source>
</evidence>
<dbReference type="Proteomes" id="UP000220102">
    <property type="component" value="Unassembled WGS sequence"/>
</dbReference>
<proteinExistence type="predicted"/>
<organism evidence="3 4">
    <name type="scientific">Longibacter salinarum</name>
    <dbReference type="NCBI Taxonomy" id="1850348"/>
    <lineage>
        <taxon>Bacteria</taxon>
        <taxon>Pseudomonadati</taxon>
        <taxon>Rhodothermota</taxon>
        <taxon>Rhodothermia</taxon>
        <taxon>Rhodothermales</taxon>
        <taxon>Salisaetaceae</taxon>
        <taxon>Longibacter</taxon>
    </lineage>
</organism>
<dbReference type="RefSeq" id="WP_098074408.1">
    <property type="nucleotide sequence ID" value="NZ_PDEQ01000002.1"/>
</dbReference>
<keyword evidence="4" id="KW-1185">Reference proteome</keyword>
<evidence type="ECO:0000256" key="1">
    <source>
        <dbReference type="SAM" id="MobiDB-lite"/>
    </source>
</evidence>
<keyword evidence="2" id="KW-0472">Membrane</keyword>
<dbReference type="AlphaFoldDB" id="A0A2A8D0P7"/>
<accession>A0A2A8D0P7</accession>
<keyword evidence="2" id="KW-0812">Transmembrane</keyword>